<keyword evidence="2" id="KW-0677">Repeat</keyword>
<dbReference type="EMBL" id="MU005576">
    <property type="protein sequence ID" value="KAF2686587.1"/>
    <property type="molecule type" value="Genomic_DNA"/>
</dbReference>
<dbReference type="InterPro" id="IPR011043">
    <property type="entry name" value="Gal_Oxase/kelch_b-propeller"/>
</dbReference>
<evidence type="ECO:0000256" key="2">
    <source>
        <dbReference type="ARBA" id="ARBA00022737"/>
    </source>
</evidence>
<dbReference type="SUPFAM" id="SSF50965">
    <property type="entry name" value="Galactose oxidase, central domain"/>
    <property type="match status" value="1"/>
</dbReference>
<dbReference type="PANTHER" id="PTHR46093">
    <property type="entry name" value="ACYL-COA-BINDING DOMAIN-CONTAINING PROTEIN 5"/>
    <property type="match status" value="1"/>
</dbReference>
<keyword evidence="3" id="KW-0732">Signal</keyword>
<proteinExistence type="predicted"/>
<evidence type="ECO:0008006" key="6">
    <source>
        <dbReference type="Google" id="ProtNLM"/>
    </source>
</evidence>
<gene>
    <name evidence="4" type="ORF">K458DRAFT_200239</name>
</gene>
<keyword evidence="1" id="KW-0880">Kelch repeat</keyword>
<evidence type="ECO:0000313" key="5">
    <source>
        <dbReference type="Proteomes" id="UP000799291"/>
    </source>
</evidence>
<reference evidence="4" key="1">
    <citation type="journal article" date="2020" name="Stud. Mycol.">
        <title>101 Dothideomycetes genomes: a test case for predicting lifestyles and emergence of pathogens.</title>
        <authorList>
            <person name="Haridas S."/>
            <person name="Albert R."/>
            <person name="Binder M."/>
            <person name="Bloem J."/>
            <person name="Labutti K."/>
            <person name="Salamov A."/>
            <person name="Andreopoulos B."/>
            <person name="Baker S."/>
            <person name="Barry K."/>
            <person name="Bills G."/>
            <person name="Bluhm B."/>
            <person name="Cannon C."/>
            <person name="Castanera R."/>
            <person name="Culley D."/>
            <person name="Daum C."/>
            <person name="Ezra D."/>
            <person name="Gonzalez J."/>
            <person name="Henrissat B."/>
            <person name="Kuo A."/>
            <person name="Liang C."/>
            <person name="Lipzen A."/>
            <person name="Lutzoni F."/>
            <person name="Magnuson J."/>
            <person name="Mondo S."/>
            <person name="Nolan M."/>
            <person name="Ohm R."/>
            <person name="Pangilinan J."/>
            <person name="Park H.-J."/>
            <person name="Ramirez L."/>
            <person name="Alfaro M."/>
            <person name="Sun H."/>
            <person name="Tritt A."/>
            <person name="Yoshinaga Y."/>
            <person name="Zwiers L.-H."/>
            <person name="Turgeon B."/>
            <person name="Goodwin S."/>
            <person name="Spatafora J."/>
            <person name="Crous P."/>
            <person name="Grigoriev I."/>
        </authorList>
    </citation>
    <scope>NUCLEOTIDE SEQUENCE</scope>
    <source>
        <strain evidence="4">CBS 122367</strain>
    </source>
</reference>
<evidence type="ECO:0000256" key="3">
    <source>
        <dbReference type="SAM" id="SignalP"/>
    </source>
</evidence>
<organism evidence="4 5">
    <name type="scientific">Lentithecium fluviatile CBS 122367</name>
    <dbReference type="NCBI Taxonomy" id="1168545"/>
    <lineage>
        <taxon>Eukaryota</taxon>
        <taxon>Fungi</taxon>
        <taxon>Dikarya</taxon>
        <taxon>Ascomycota</taxon>
        <taxon>Pezizomycotina</taxon>
        <taxon>Dothideomycetes</taxon>
        <taxon>Pleosporomycetidae</taxon>
        <taxon>Pleosporales</taxon>
        <taxon>Massarineae</taxon>
        <taxon>Lentitheciaceae</taxon>
        <taxon>Lentithecium</taxon>
    </lineage>
</organism>
<feature type="signal peptide" evidence="3">
    <location>
        <begin position="1"/>
        <end position="32"/>
    </location>
</feature>
<dbReference type="PANTHER" id="PTHR46093:SF18">
    <property type="entry name" value="FIBRONECTIN TYPE-III DOMAIN-CONTAINING PROTEIN"/>
    <property type="match status" value="1"/>
</dbReference>
<dbReference type="Proteomes" id="UP000799291">
    <property type="component" value="Unassembled WGS sequence"/>
</dbReference>
<keyword evidence="5" id="KW-1185">Reference proteome</keyword>
<dbReference type="AlphaFoldDB" id="A0A6G1J7S6"/>
<evidence type="ECO:0000313" key="4">
    <source>
        <dbReference type="EMBL" id="KAF2686587.1"/>
    </source>
</evidence>
<dbReference type="OrthoDB" id="10251809at2759"/>
<protein>
    <recommendedName>
        <fullName evidence="6">Galactose oxidase</fullName>
    </recommendedName>
</protein>
<sequence length="369" mass="40678">MALSSSPLAFVRYASCLTILLAFATLFQLSRAQQISLTVNTNNLDPFNICGSTYSKMVVSNNKVYIYGGSNWFRNGTSPPYQITNTYLRIADFTSAQNMSNTLIMTALEIPDNVTIYNSGAFWGDEKWLYVVGGQTNLAPYLTQQGDFVSHNWTVFSAGTVFKYEIQSGKWSSEPTLQPTDEETAAGTFCCGSFGWNERLGRGFVFSGCDYAGATRKDPNAGCDYTGSSDVVRNSNIMVFDTAGWRWSNKSTDKRLTSVSVEFGAFVFLPGTETADGSIAILLGGIEKEPYDNMKSMRQVLVYESKTGSWYNQETTAENDFPSARHTFCAVAVSASDNSSHNIYIYGGETKDDTDGFSDMYVLSIPSFH</sequence>
<accession>A0A6G1J7S6</accession>
<dbReference type="Gene3D" id="2.120.10.80">
    <property type="entry name" value="Kelch-type beta propeller"/>
    <property type="match status" value="2"/>
</dbReference>
<evidence type="ECO:0000256" key="1">
    <source>
        <dbReference type="ARBA" id="ARBA00022441"/>
    </source>
</evidence>
<name>A0A6G1J7S6_9PLEO</name>
<dbReference type="InterPro" id="IPR015915">
    <property type="entry name" value="Kelch-typ_b-propeller"/>
</dbReference>
<feature type="chain" id="PRO_5026187736" description="Galactose oxidase" evidence="3">
    <location>
        <begin position="33"/>
        <end position="369"/>
    </location>
</feature>